<sequence length="183" mass="21104">MSFPPELLPHYTPRLVLRRFDDTDLQPFLAYRNDPEVARYQSWSMFAPTDAQHFIREMKRARIGEPGEWFQIAIAERRTNRLLGDIGMCVDAQRPTHMELGFTLALPAQGQGYGREAVQAWITRTFQHTAITTIVGITDSRNMPSRKLLQALGMQWTRTDEREFKGESCLEETYAVTALGWQP</sequence>
<feature type="domain" description="N-acetyltransferase" evidence="1">
    <location>
        <begin position="15"/>
        <end position="183"/>
    </location>
</feature>
<dbReference type="InterPro" id="IPR000182">
    <property type="entry name" value="GNAT_dom"/>
</dbReference>
<dbReference type="Proteomes" id="UP000664654">
    <property type="component" value="Unassembled WGS sequence"/>
</dbReference>
<dbReference type="EMBL" id="JAFKCV010000009">
    <property type="protein sequence ID" value="MBN7826519.1"/>
    <property type="molecule type" value="Genomic_DNA"/>
</dbReference>
<reference evidence="2" key="1">
    <citation type="submission" date="2021-03" db="EMBL/GenBank/DDBJ databases">
        <title>novel species isolated from a fishpond in China.</title>
        <authorList>
            <person name="Lu H."/>
            <person name="Cai Z."/>
        </authorList>
    </citation>
    <scope>NUCLEOTIDE SEQUENCE</scope>
    <source>
        <strain evidence="2">JCM 30855</strain>
    </source>
</reference>
<evidence type="ECO:0000313" key="3">
    <source>
        <dbReference type="Proteomes" id="UP000664654"/>
    </source>
</evidence>
<dbReference type="Gene3D" id="3.40.630.30">
    <property type="match status" value="1"/>
</dbReference>
<dbReference type="InterPro" id="IPR051531">
    <property type="entry name" value="N-acetyltransferase"/>
</dbReference>
<dbReference type="GO" id="GO:0016747">
    <property type="term" value="F:acyltransferase activity, transferring groups other than amino-acyl groups"/>
    <property type="evidence" value="ECO:0007669"/>
    <property type="project" value="InterPro"/>
</dbReference>
<proteinExistence type="predicted"/>
<accession>A0A939DPE0</accession>
<dbReference type="SUPFAM" id="SSF55729">
    <property type="entry name" value="Acyl-CoA N-acyltransferases (Nat)"/>
    <property type="match status" value="1"/>
</dbReference>
<dbReference type="PANTHER" id="PTHR43792">
    <property type="entry name" value="GNAT FAMILY, PUTATIVE (AFU_ORTHOLOGUE AFUA_3G00765)-RELATED-RELATED"/>
    <property type="match status" value="1"/>
</dbReference>
<keyword evidence="3" id="KW-1185">Reference proteome</keyword>
<gene>
    <name evidence="2" type="ORF">J0A66_14890</name>
</gene>
<protein>
    <submittedName>
        <fullName evidence="2">GNAT family N-acetyltransferase</fullName>
    </submittedName>
</protein>
<dbReference type="PANTHER" id="PTHR43792:SF1">
    <property type="entry name" value="N-ACETYLTRANSFERASE DOMAIN-CONTAINING PROTEIN"/>
    <property type="match status" value="1"/>
</dbReference>
<dbReference type="AlphaFoldDB" id="A0A939DPE0"/>
<dbReference type="RefSeq" id="WP_206574635.1">
    <property type="nucleotide sequence ID" value="NZ_JAFKCV010000009.1"/>
</dbReference>
<evidence type="ECO:0000259" key="1">
    <source>
        <dbReference type="PROSITE" id="PS51186"/>
    </source>
</evidence>
<dbReference type="Pfam" id="PF13302">
    <property type="entry name" value="Acetyltransf_3"/>
    <property type="match status" value="1"/>
</dbReference>
<dbReference type="PROSITE" id="PS51186">
    <property type="entry name" value="GNAT"/>
    <property type="match status" value="1"/>
</dbReference>
<organism evidence="2 3">
    <name type="scientific">Bowmanella dokdonensis</name>
    <dbReference type="NCBI Taxonomy" id="751969"/>
    <lineage>
        <taxon>Bacteria</taxon>
        <taxon>Pseudomonadati</taxon>
        <taxon>Pseudomonadota</taxon>
        <taxon>Gammaproteobacteria</taxon>
        <taxon>Alteromonadales</taxon>
        <taxon>Alteromonadaceae</taxon>
        <taxon>Bowmanella</taxon>
    </lineage>
</organism>
<dbReference type="InterPro" id="IPR016181">
    <property type="entry name" value="Acyl_CoA_acyltransferase"/>
</dbReference>
<comment type="caution">
    <text evidence="2">The sequence shown here is derived from an EMBL/GenBank/DDBJ whole genome shotgun (WGS) entry which is preliminary data.</text>
</comment>
<evidence type="ECO:0000313" key="2">
    <source>
        <dbReference type="EMBL" id="MBN7826519.1"/>
    </source>
</evidence>
<name>A0A939DPE0_9ALTE</name>